<feature type="compositionally biased region" description="Polar residues" evidence="1">
    <location>
        <begin position="350"/>
        <end position="365"/>
    </location>
</feature>
<feature type="compositionally biased region" description="Polar residues" evidence="1">
    <location>
        <begin position="247"/>
        <end position="259"/>
    </location>
</feature>
<dbReference type="Proteomes" id="UP000298416">
    <property type="component" value="Unassembled WGS sequence"/>
</dbReference>
<reference evidence="2" key="2">
    <citation type="submission" date="2020-08" db="EMBL/GenBank/DDBJ databases">
        <title>Plant Genome Project.</title>
        <authorList>
            <person name="Zhang R.-G."/>
        </authorList>
    </citation>
    <scope>NUCLEOTIDE SEQUENCE</scope>
    <source>
        <strain evidence="2">Huo1</strain>
        <tissue evidence="2">Leaf</tissue>
    </source>
</reference>
<keyword evidence="3" id="KW-1185">Reference proteome</keyword>
<gene>
    <name evidence="2" type="ORF">SASPL_129658</name>
</gene>
<organism evidence="2">
    <name type="scientific">Salvia splendens</name>
    <name type="common">Scarlet sage</name>
    <dbReference type="NCBI Taxonomy" id="180675"/>
    <lineage>
        <taxon>Eukaryota</taxon>
        <taxon>Viridiplantae</taxon>
        <taxon>Streptophyta</taxon>
        <taxon>Embryophyta</taxon>
        <taxon>Tracheophyta</taxon>
        <taxon>Spermatophyta</taxon>
        <taxon>Magnoliopsida</taxon>
        <taxon>eudicotyledons</taxon>
        <taxon>Gunneridae</taxon>
        <taxon>Pentapetalae</taxon>
        <taxon>asterids</taxon>
        <taxon>lamiids</taxon>
        <taxon>Lamiales</taxon>
        <taxon>Lamiaceae</taxon>
        <taxon>Nepetoideae</taxon>
        <taxon>Mentheae</taxon>
        <taxon>Salviinae</taxon>
        <taxon>Salvia</taxon>
        <taxon>Salvia subgen. Calosphace</taxon>
        <taxon>core Calosphace</taxon>
    </lineage>
</organism>
<sequence>MAVVNLVEDYFESTAATESNHFEFNTSGREVEEPLDVPNVTCDGYDGSDGSDNCDGSDGSDNCDGADNVDGADGSDCDGSDGSQPSDLDYSAESCEDSTDDETLDMMVENYVPPSVRGEQPVYLYSILENLTQMSENIRVCIGKREISWWFSSISSTHHYIISTCRKKLKKGNKTRKALSDLGLLFDNSISAEFLDKASSQLPSVSRISHCINLFHACCSSFKHYCQVIRILQVAEARETLLKQLQSKNAQETSGNPDSSDAKYASSETVNPTQPRETVDEPESESVSVSVSGHQPEAVEPGPSADAHKQSPNEEDVSFSDLEDEENDDPSDKLSARRASTSEKAWVQLDENSGSQGSKPNASHNVSKDKESEGEDSNDWLTVDDTDFDNLGAV</sequence>
<evidence type="ECO:0000313" key="2">
    <source>
        <dbReference type="EMBL" id="KAG6411575.1"/>
    </source>
</evidence>
<feature type="compositionally biased region" description="Acidic residues" evidence="1">
    <location>
        <begin position="372"/>
        <end position="388"/>
    </location>
</feature>
<comment type="caution">
    <text evidence="2">The sequence shown here is derived from an EMBL/GenBank/DDBJ whole genome shotgun (WGS) entry which is preliminary data.</text>
</comment>
<feature type="region of interest" description="Disordered" evidence="1">
    <location>
        <begin position="73"/>
        <end position="101"/>
    </location>
</feature>
<dbReference type="EMBL" id="PNBA02000010">
    <property type="protein sequence ID" value="KAG6411575.1"/>
    <property type="molecule type" value="Genomic_DNA"/>
</dbReference>
<feature type="region of interest" description="Disordered" evidence="1">
    <location>
        <begin position="247"/>
        <end position="394"/>
    </location>
</feature>
<feature type="compositionally biased region" description="Acidic residues" evidence="1">
    <location>
        <begin position="313"/>
        <end position="329"/>
    </location>
</feature>
<accession>A0A8X8XG68</accession>
<reference evidence="2" key="1">
    <citation type="submission" date="2018-01" db="EMBL/GenBank/DDBJ databases">
        <authorList>
            <person name="Mao J.F."/>
        </authorList>
    </citation>
    <scope>NUCLEOTIDE SEQUENCE</scope>
    <source>
        <strain evidence="2">Huo1</strain>
        <tissue evidence="2">Leaf</tissue>
    </source>
</reference>
<evidence type="ECO:0000313" key="3">
    <source>
        <dbReference type="Proteomes" id="UP000298416"/>
    </source>
</evidence>
<protein>
    <submittedName>
        <fullName evidence="2">Uncharacterized protein</fullName>
    </submittedName>
</protein>
<name>A0A8X8XG68_SALSN</name>
<dbReference type="AlphaFoldDB" id="A0A8X8XG68"/>
<proteinExistence type="predicted"/>
<evidence type="ECO:0000256" key="1">
    <source>
        <dbReference type="SAM" id="MobiDB-lite"/>
    </source>
</evidence>
<feature type="compositionally biased region" description="Polar residues" evidence="1">
    <location>
        <begin position="266"/>
        <end position="276"/>
    </location>
</feature>